<evidence type="ECO:0000313" key="1">
    <source>
        <dbReference type="EMBL" id="EPE94275.1"/>
    </source>
</evidence>
<keyword evidence="1" id="KW-0614">Plasmid</keyword>
<dbReference type="EMBL" id="AEYE02000036">
    <property type="protein sequence ID" value="EPE94275.1"/>
    <property type="molecule type" value="Genomic_DNA"/>
</dbReference>
<dbReference type="HOGENOM" id="CLU_2587263_0_0_5"/>
<proteinExistence type="predicted"/>
<gene>
    <name evidence="1" type="ORF">RGCCGE502_31327</name>
</gene>
<accession>S3H7Q7</accession>
<evidence type="ECO:0000313" key="2">
    <source>
        <dbReference type="Proteomes" id="UP000014411"/>
    </source>
</evidence>
<protein>
    <submittedName>
        <fullName evidence="1">Uncharacterized protein</fullName>
    </submittedName>
</protein>
<keyword evidence="2" id="KW-1185">Reference proteome</keyword>
<geneLocation type="plasmid" evidence="1">
    <name>pRg502b</name>
</geneLocation>
<sequence>MLLREVHEWTGFADLFTHVRITCIREPFHHVPQPSRYHDVEHGFELQIATELSNQRAGVIEDGFLPSNGVSIRTVQKATC</sequence>
<organism evidence="1 2">
    <name type="scientific">Rhizobium grahamii CCGE 502</name>
    <dbReference type="NCBI Taxonomy" id="990285"/>
    <lineage>
        <taxon>Bacteria</taxon>
        <taxon>Pseudomonadati</taxon>
        <taxon>Pseudomonadota</taxon>
        <taxon>Alphaproteobacteria</taxon>
        <taxon>Hyphomicrobiales</taxon>
        <taxon>Rhizobiaceae</taxon>
        <taxon>Rhizobium/Agrobacterium group</taxon>
        <taxon>Rhizobium</taxon>
    </lineage>
</organism>
<comment type="caution">
    <text evidence="1">The sequence shown here is derived from an EMBL/GenBank/DDBJ whole genome shotgun (WGS) entry which is preliminary data.</text>
</comment>
<dbReference type="Proteomes" id="UP000014411">
    <property type="component" value="Unassembled WGS sequence"/>
</dbReference>
<reference evidence="1 2" key="1">
    <citation type="journal article" date="2012" name="J. Bacteriol.">
        <title>Genome sequence of Rhizobium grahamii CCGE502, a broad-host-range symbiont with low nodulation competitiveness in Phaseolus vulgaris.</title>
        <authorList>
            <person name="Althabegoiti M.J."/>
            <person name="Lozano L."/>
            <person name="Torres-Tejerizo G."/>
            <person name="Ormeno-Orrillo E."/>
            <person name="Rogel M.A."/>
            <person name="Gonzalez V."/>
            <person name="Martinez-Romero E."/>
        </authorList>
    </citation>
    <scope>NUCLEOTIDE SEQUENCE [LARGE SCALE GENOMIC DNA]</scope>
    <source>
        <strain evidence="1 2">CCGE 502</strain>
        <plasmid evidence="1">pRg502b</plasmid>
    </source>
</reference>
<name>S3H7Q7_9HYPH</name>
<dbReference type="AlphaFoldDB" id="S3H7Q7"/>